<dbReference type="Proteomes" id="UP000003947">
    <property type="component" value="Unassembled WGS sequence"/>
</dbReference>
<reference evidence="1 2" key="1">
    <citation type="submission" date="2012-02" db="EMBL/GenBank/DDBJ databases">
        <title>Improved High-Quality Draft sequence of Microvirga sp. WSM3557.</title>
        <authorList>
            <consortium name="US DOE Joint Genome Institute"/>
            <person name="Lucas S."/>
            <person name="Han J."/>
            <person name="Lapidus A."/>
            <person name="Cheng J.-F."/>
            <person name="Goodwin L."/>
            <person name="Pitluck S."/>
            <person name="Peters L."/>
            <person name="Zhang X."/>
            <person name="Detter J.C."/>
            <person name="Han C."/>
            <person name="Tapia R."/>
            <person name="Land M."/>
            <person name="Hauser L."/>
            <person name="Kyrpides N."/>
            <person name="Ivanova N."/>
            <person name="Pagani I."/>
            <person name="Brau L."/>
            <person name="Yates R."/>
            <person name="O'Hara G."/>
            <person name="Rui T."/>
            <person name="Howieson J."/>
            <person name="Reeve W."/>
            <person name="Woyke T."/>
        </authorList>
    </citation>
    <scope>NUCLEOTIDE SEQUENCE [LARGE SCALE GENOMIC DNA]</scope>
    <source>
        <strain evidence="1 2">WSM3557</strain>
    </source>
</reference>
<dbReference type="HOGENOM" id="CLU_1568951_0_0_5"/>
<proteinExistence type="predicted"/>
<gene>
    <name evidence="1" type="ORF">MicloDRAFT_00070470</name>
</gene>
<sequence length="170" mass="18909">MSNWWSDRRVSDVVEDDLARAKSALIYIRVRLDKQGKEKARACGDALVHVARMLSDGFNISVSDALGGRGLSPEELDTAYRDLQRSARRCQTFVVENSPCYEMADSLVNACTLLEHIYRMRFHSGMADAKQRHACEDVWQNLVLLVGTLPRLGAKQAQASGPRGSLRTAA</sequence>
<evidence type="ECO:0000313" key="2">
    <source>
        <dbReference type="Proteomes" id="UP000003947"/>
    </source>
</evidence>
<organism evidence="1 2">
    <name type="scientific">Microvirga lotononidis</name>
    <dbReference type="NCBI Taxonomy" id="864069"/>
    <lineage>
        <taxon>Bacteria</taxon>
        <taxon>Pseudomonadati</taxon>
        <taxon>Pseudomonadota</taxon>
        <taxon>Alphaproteobacteria</taxon>
        <taxon>Hyphomicrobiales</taxon>
        <taxon>Methylobacteriaceae</taxon>
        <taxon>Microvirga</taxon>
    </lineage>
</organism>
<name>I4YK31_9HYPH</name>
<dbReference type="EMBL" id="JH660650">
    <property type="protein sequence ID" value="EIM24323.1"/>
    <property type="molecule type" value="Genomic_DNA"/>
</dbReference>
<dbReference type="AlphaFoldDB" id="I4YK31"/>
<dbReference type="PATRIC" id="fig|864069.3.peg.7550"/>
<keyword evidence="2" id="KW-1185">Reference proteome</keyword>
<protein>
    <submittedName>
        <fullName evidence="1">Uncharacterized protein</fullName>
    </submittedName>
</protein>
<accession>I4YK31</accession>
<evidence type="ECO:0000313" key="1">
    <source>
        <dbReference type="EMBL" id="EIM24323.1"/>
    </source>
</evidence>